<dbReference type="EMBL" id="BMAW01003201">
    <property type="protein sequence ID" value="GFS82342.1"/>
    <property type="molecule type" value="Genomic_DNA"/>
</dbReference>
<accession>A0A8X6T8R4</accession>
<dbReference type="AlphaFoldDB" id="A0A8X6T8R4"/>
<keyword evidence="2" id="KW-1185">Reference proteome</keyword>
<evidence type="ECO:0000313" key="1">
    <source>
        <dbReference type="EMBL" id="GFS82342.1"/>
    </source>
</evidence>
<protein>
    <recommendedName>
        <fullName evidence="3">Mos1 transposase HTH domain-containing protein</fullName>
    </recommendedName>
</protein>
<organism evidence="1 2">
    <name type="scientific">Nephila pilipes</name>
    <name type="common">Giant wood spider</name>
    <name type="synonym">Nephila maculata</name>
    <dbReference type="NCBI Taxonomy" id="299642"/>
    <lineage>
        <taxon>Eukaryota</taxon>
        <taxon>Metazoa</taxon>
        <taxon>Ecdysozoa</taxon>
        <taxon>Arthropoda</taxon>
        <taxon>Chelicerata</taxon>
        <taxon>Arachnida</taxon>
        <taxon>Araneae</taxon>
        <taxon>Araneomorphae</taxon>
        <taxon>Entelegynae</taxon>
        <taxon>Araneoidea</taxon>
        <taxon>Nephilidae</taxon>
        <taxon>Nephila</taxon>
    </lineage>
</organism>
<reference evidence="1" key="1">
    <citation type="submission" date="2020-08" db="EMBL/GenBank/DDBJ databases">
        <title>Multicomponent nature underlies the extraordinary mechanical properties of spider dragline silk.</title>
        <authorList>
            <person name="Kono N."/>
            <person name="Nakamura H."/>
            <person name="Mori M."/>
            <person name="Yoshida Y."/>
            <person name="Ohtoshi R."/>
            <person name="Malay A.D."/>
            <person name="Moran D.A.P."/>
            <person name="Tomita M."/>
            <person name="Numata K."/>
            <person name="Arakawa K."/>
        </authorList>
    </citation>
    <scope>NUCLEOTIDE SEQUENCE</scope>
</reference>
<proteinExistence type="predicted"/>
<dbReference type="Proteomes" id="UP000887013">
    <property type="component" value="Unassembled WGS sequence"/>
</dbReference>
<name>A0A8X6T8R4_NEPPI</name>
<dbReference type="OrthoDB" id="616263at2759"/>
<evidence type="ECO:0000313" key="2">
    <source>
        <dbReference type="Proteomes" id="UP000887013"/>
    </source>
</evidence>
<evidence type="ECO:0008006" key="3">
    <source>
        <dbReference type="Google" id="ProtNLM"/>
    </source>
</evidence>
<comment type="caution">
    <text evidence="1">The sequence shown here is derived from an EMBL/GenBank/DDBJ whole genome shotgun (WGS) entry which is preliminary data.</text>
</comment>
<sequence length="90" mass="10288">MDPFGDGSTVEKNARYWFQKFRSGNLVSSTSYAELRTTVVLVPTQLFVNLGLKLGIRHTAMLKHLHAINKVRKLDSDVPYKLTQLQIIDR</sequence>
<gene>
    <name evidence="1" type="ORF">NPIL_489601</name>
</gene>